<keyword evidence="3" id="KW-0240">DNA-directed RNA polymerase</keyword>
<keyword evidence="8" id="KW-1185">Reference proteome</keyword>
<feature type="region of interest" description="Disordered" evidence="6">
    <location>
        <begin position="1"/>
        <end position="24"/>
    </location>
</feature>
<accession>A0A0F7ZMZ2</accession>
<evidence type="ECO:0008006" key="9">
    <source>
        <dbReference type="Google" id="ProtNLM"/>
    </source>
</evidence>
<dbReference type="AlphaFoldDB" id="A0A0F7ZMZ2"/>
<evidence type="ECO:0000256" key="5">
    <source>
        <dbReference type="ARBA" id="ARBA00023242"/>
    </source>
</evidence>
<dbReference type="GO" id="GO:0005730">
    <property type="term" value="C:nucleolus"/>
    <property type="evidence" value="ECO:0007669"/>
    <property type="project" value="UniProtKB-SubCell"/>
</dbReference>
<evidence type="ECO:0000313" key="8">
    <source>
        <dbReference type="Proteomes" id="UP000054481"/>
    </source>
</evidence>
<dbReference type="Pfam" id="PF06870">
    <property type="entry name" value="RNA_pol_I_A49"/>
    <property type="match status" value="1"/>
</dbReference>
<evidence type="ECO:0000256" key="4">
    <source>
        <dbReference type="ARBA" id="ARBA00023163"/>
    </source>
</evidence>
<dbReference type="PANTHER" id="PTHR14440">
    <property type="entry name" value="DNA-DIRECTED RNA POLYMERASE I SUBUNIT RPA49"/>
    <property type="match status" value="1"/>
</dbReference>
<evidence type="ECO:0000256" key="2">
    <source>
        <dbReference type="ARBA" id="ARBA00009430"/>
    </source>
</evidence>
<evidence type="ECO:0000256" key="3">
    <source>
        <dbReference type="ARBA" id="ARBA00022478"/>
    </source>
</evidence>
<dbReference type="OrthoDB" id="532500at2759"/>
<evidence type="ECO:0000256" key="6">
    <source>
        <dbReference type="SAM" id="MobiDB-lite"/>
    </source>
</evidence>
<protein>
    <recommendedName>
        <fullName evidence="9">DNA-directed RNA polymerase I subunit rpa49</fullName>
    </recommendedName>
</protein>
<dbReference type="EMBL" id="KQ030541">
    <property type="protein sequence ID" value="KJZ72845.1"/>
    <property type="molecule type" value="Genomic_DNA"/>
</dbReference>
<dbReference type="InterPro" id="IPR009668">
    <property type="entry name" value="RNA_pol-assoc_fac_A49-like"/>
</dbReference>
<dbReference type="GO" id="GO:0003677">
    <property type="term" value="F:DNA binding"/>
    <property type="evidence" value="ECO:0007669"/>
    <property type="project" value="InterPro"/>
</dbReference>
<gene>
    <name evidence="7" type="ORF">HIM_07789</name>
</gene>
<dbReference type="GO" id="GO:0000428">
    <property type="term" value="C:DNA-directed RNA polymerase complex"/>
    <property type="evidence" value="ECO:0007669"/>
    <property type="project" value="UniProtKB-KW"/>
</dbReference>
<keyword evidence="4" id="KW-0804">Transcription</keyword>
<name>A0A0F7ZMZ2_9HYPO</name>
<dbReference type="GO" id="GO:0006351">
    <property type="term" value="P:DNA-templated transcription"/>
    <property type="evidence" value="ECO:0007669"/>
    <property type="project" value="InterPro"/>
</dbReference>
<dbReference type="Proteomes" id="UP000054481">
    <property type="component" value="Unassembled WGS sequence"/>
</dbReference>
<evidence type="ECO:0000313" key="7">
    <source>
        <dbReference type="EMBL" id="KJZ72845.1"/>
    </source>
</evidence>
<keyword evidence="5" id="KW-0539">Nucleus</keyword>
<proteinExistence type="inferred from homology"/>
<comment type="similarity">
    <text evidence="2">Belongs to the eukaryotic RPA49/POLR1E RNA polymerase subunit family.</text>
</comment>
<evidence type="ECO:0000256" key="1">
    <source>
        <dbReference type="ARBA" id="ARBA00004604"/>
    </source>
</evidence>
<reference evidence="7 8" key="1">
    <citation type="journal article" date="2014" name="Genome Biol. Evol.">
        <title>Comparative genomics and transcriptomics analyses reveal divergent lifestyle features of nematode endoparasitic fungus Hirsutella minnesotensis.</title>
        <authorList>
            <person name="Lai Y."/>
            <person name="Liu K."/>
            <person name="Zhang X."/>
            <person name="Zhang X."/>
            <person name="Li K."/>
            <person name="Wang N."/>
            <person name="Shu C."/>
            <person name="Wu Y."/>
            <person name="Wang C."/>
            <person name="Bushley K.E."/>
            <person name="Xiang M."/>
            <person name="Liu X."/>
        </authorList>
    </citation>
    <scope>NUCLEOTIDE SEQUENCE [LARGE SCALE GENOMIC DNA]</scope>
    <source>
        <strain evidence="7 8">3608</strain>
    </source>
</reference>
<sequence length="440" mass="49376">MGEASTKKRKRDGEALGKPKKKVVLDAPPPVATVSSILRPKHCPPVIANTPGIELPESLLFHTYQSFAEPRAKSKSSKQADAQNLLLHSTSHKSLDYTAREETFRGSQPLLNHYVGIYDSKTGRLEVIEAKKMVVRGQVRARQDAEAAAQEQETKLRTVLERKTELGQTFGTKKAKKVIREKVLNAIAPVRKPGDESPTKIDNASRAMLKTVGEVTSQMATLEDMQAVVDGAKPIPRANLETANVEEVYDPEVIIGADILNLVPIREWQEKAQHGESIQTASRFVAAHFTDVATDVDNLTRLRVLRYLDFVLLFYLHAAKNKGRLPQREKLRELLAPAPEAVIENIRRKFSDGGSMRKLHLDSLKTHCCAFALIVENYEMNTGLLRQDLRLEDREMNQYFHEVGARVKKTSTKTEGQGGFLAKLVIPLEFPKQRRIVPRR</sequence>
<organism evidence="7 8">
    <name type="scientific">Hirsutella minnesotensis 3608</name>
    <dbReference type="NCBI Taxonomy" id="1043627"/>
    <lineage>
        <taxon>Eukaryota</taxon>
        <taxon>Fungi</taxon>
        <taxon>Dikarya</taxon>
        <taxon>Ascomycota</taxon>
        <taxon>Pezizomycotina</taxon>
        <taxon>Sordariomycetes</taxon>
        <taxon>Hypocreomycetidae</taxon>
        <taxon>Hypocreales</taxon>
        <taxon>Ophiocordycipitaceae</taxon>
        <taxon>Hirsutella</taxon>
    </lineage>
</organism>
<comment type="subcellular location">
    <subcellularLocation>
        <location evidence="1">Nucleus</location>
        <location evidence="1">Nucleolus</location>
    </subcellularLocation>
</comment>